<reference evidence="1" key="1">
    <citation type="thesis" date="2020" institute="ProQuest LLC" country="789 East Eisenhower Parkway, Ann Arbor, MI, USA">
        <title>Comparative Genomics and Chromosome Evolution.</title>
        <authorList>
            <person name="Mudd A.B."/>
        </authorList>
    </citation>
    <scope>NUCLEOTIDE SEQUENCE</scope>
    <source>
        <strain evidence="1">237g6f4</strain>
        <tissue evidence="1">Blood</tissue>
    </source>
</reference>
<gene>
    <name evidence="1" type="ORF">GDO81_005356</name>
</gene>
<keyword evidence="2" id="KW-1185">Reference proteome</keyword>
<comment type="caution">
    <text evidence="1">The sequence shown here is derived from an EMBL/GenBank/DDBJ whole genome shotgun (WGS) entry which is preliminary data.</text>
</comment>
<name>A0AAV7CNI4_ENGPU</name>
<protein>
    <submittedName>
        <fullName evidence="1">Uncharacterized protein</fullName>
    </submittedName>
</protein>
<proteinExistence type="predicted"/>
<organism evidence="1 2">
    <name type="scientific">Engystomops pustulosus</name>
    <name type="common">Tungara frog</name>
    <name type="synonym">Physalaemus pustulosus</name>
    <dbReference type="NCBI Taxonomy" id="76066"/>
    <lineage>
        <taxon>Eukaryota</taxon>
        <taxon>Metazoa</taxon>
        <taxon>Chordata</taxon>
        <taxon>Craniata</taxon>
        <taxon>Vertebrata</taxon>
        <taxon>Euteleostomi</taxon>
        <taxon>Amphibia</taxon>
        <taxon>Batrachia</taxon>
        <taxon>Anura</taxon>
        <taxon>Neobatrachia</taxon>
        <taxon>Hyloidea</taxon>
        <taxon>Leptodactylidae</taxon>
        <taxon>Leiuperinae</taxon>
        <taxon>Engystomops</taxon>
    </lineage>
</organism>
<sequence>MEHSGFHVRADKEHVYTAIRTMSRGVMGIICTYLQPVDDPPNGNQLGFLQFLHLKRGYQQTSNQRVHMEIKVSNKDNDSLSKFLQAGQNLIAHPNLVSIEEIQELE</sequence>
<evidence type="ECO:0000313" key="1">
    <source>
        <dbReference type="EMBL" id="KAG8586349.1"/>
    </source>
</evidence>
<dbReference type="Proteomes" id="UP000824782">
    <property type="component" value="Unassembled WGS sequence"/>
</dbReference>
<evidence type="ECO:0000313" key="2">
    <source>
        <dbReference type="Proteomes" id="UP000824782"/>
    </source>
</evidence>
<dbReference type="AlphaFoldDB" id="A0AAV7CNI4"/>
<dbReference type="EMBL" id="WNYA01000002">
    <property type="protein sequence ID" value="KAG8586349.1"/>
    <property type="molecule type" value="Genomic_DNA"/>
</dbReference>
<accession>A0AAV7CNI4</accession>